<dbReference type="EMBL" id="JAODUO010000803">
    <property type="protein sequence ID" value="KAK2174421.1"/>
    <property type="molecule type" value="Genomic_DNA"/>
</dbReference>
<evidence type="ECO:0000256" key="1">
    <source>
        <dbReference type="SAM" id="Coils"/>
    </source>
</evidence>
<dbReference type="Proteomes" id="UP001209878">
    <property type="component" value="Unassembled WGS sequence"/>
</dbReference>
<dbReference type="GO" id="GO:0005777">
    <property type="term" value="C:peroxisome"/>
    <property type="evidence" value="ECO:0007669"/>
    <property type="project" value="TreeGrafter"/>
</dbReference>
<dbReference type="AlphaFoldDB" id="A0AAD9KN56"/>
<dbReference type="PANTHER" id="PTHR21623:SF2">
    <property type="entry name" value="COILED-COIL DOMAIN-CONTAINING PROTEIN 33"/>
    <property type="match status" value="1"/>
</dbReference>
<dbReference type="PANTHER" id="PTHR21623">
    <property type="entry name" value="SPERIOLIN-BINDING FACTOR"/>
    <property type="match status" value="1"/>
</dbReference>
<feature type="coiled-coil region" evidence="1">
    <location>
        <begin position="654"/>
        <end position="730"/>
    </location>
</feature>
<evidence type="ECO:0000256" key="2">
    <source>
        <dbReference type="SAM" id="MobiDB-lite"/>
    </source>
</evidence>
<feature type="compositionally biased region" description="Basic and acidic residues" evidence="2">
    <location>
        <begin position="287"/>
        <end position="296"/>
    </location>
</feature>
<proteinExistence type="predicted"/>
<keyword evidence="1" id="KW-0175">Coiled coil</keyword>
<protein>
    <submittedName>
        <fullName evidence="3">Uncharacterized protein</fullName>
    </submittedName>
</protein>
<comment type="caution">
    <text evidence="3">The sequence shown here is derived from an EMBL/GenBank/DDBJ whole genome shotgun (WGS) entry which is preliminary data.</text>
</comment>
<evidence type="ECO:0000313" key="4">
    <source>
        <dbReference type="Proteomes" id="UP001209878"/>
    </source>
</evidence>
<organism evidence="3 4">
    <name type="scientific">Ridgeia piscesae</name>
    <name type="common">Tubeworm</name>
    <dbReference type="NCBI Taxonomy" id="27915"/>
    <lineage>
        <taxon>Eukaryota</taxon>
        <taxon>Metazoa</taxon>
        <taxon>Spiralia</taxon>
        <taxon>Lophotrochozoa</taxon>
        <taxon>Annelida</taxon>
        <taxon>Polychaeta</taxon>
        <taxon>Sedentaria</taxon>
        <taxon>Canalipalpata</taxon>
        <taxon>Sabellida</taxon>
        <taxon>Siboglinidae</taxon>
        <taxon>Ridgeia</taxon>
    </lineage>
</organism>
<dbReference type="InterPro" id="IPR039889">
    <property type="entry name" value="CCD33"/>
</dbReference>
<reference evidence="3" key="1">
    <citation type="journal article" date="2023" name="Mol. Biol. Evol.">
        <title>Third-Generation Sequencing Reveals the Adaptive Role of the Epigenome in Three Deep-Sea Polychaetes.</title>
        <authorList>
            <person name="Perez M."/>
            <person name="Aroh O."/>
            <person name="Sun Y."/>
            <person name="Lan Y."/>
            <person name="Juniper S.K."/>
            <person name="Young C.R."/>
            <person name="Angers B."/>
            <person name="Qian P.Y."/>
        </authorList>
    </citation>
    <scope>NUCLEOTIDE SEQUENCE</scope>
    <source>
        <strain evidence="3">R07B-5</strain>
    </source>
</reference>
<evidence type="ECO:0000313" key="3">
    <source>
        <dbReference type="EMBL" id="KAK2174421.1"/>
    </source>
</evidence>
<keyword evidence="4" id="KW-1185">Reference proteome</keyword>
<feature type="region of interest" description="Disordered" evidence="2">
    <location>
        <begin position="55"/>
        <end position="77"/>
    </location>
</feature>
<gene>
    <name evidence="3" type="ORF">NP493_804g00016</name>
</gene>
<feature type="region of interest" description="Disordered" evidence="2">
    <location>
        <begin position="277"/>
        <end position="300"/>
    </location>
</feature>
<sequence length="843" mass="95335">MQLSNAPVTVSRGGRAVVPVSDRHVLEEICKLMLALPLRMVNAKLLVVLSGSFTSQTETGPRMCDGNPPDNSSRMGNTETSPLEYVFFIYNAVFNNIGKTFLRLTVQNDSTHDNSGISVKRNNSKFLRSRSALTDVITQKLPGRTQEFANHKFTFLLPAGYCKNSSEEQHVRLLVEAFVEPPANKSTKQTTPEKVGEGYVVVFPRPDVPHKQIPAFPGREIYSMTDVMSLHWTCVEKDAASNFGHVKFSALLKYSTVKAANSDFSVTTERRREVEKMESFKGLSPVSEERIQENKVRTPQLPRAATSTPLPYLSWGEPQIISLPSIVSPRDTAGNEPTAPLARNTAAADVAASVVKKTDEPDQELEARLQEVKHELCLVEQELEKLKRQHNYDLPPVIDDFWERGRKDLRLLHAKVERQTTELARKRATEMQVLVDVEQHKRSLLLVHGELTRWKGILEATQRQLHNGDNVMPKFLPPVSEDARIKIGMEVGEVKLGNDVGREVGRELDTDVVRKEDQNEEGKITGKEVRKEVGKDIGMEAEHETGRNIAKDVRTEVGKHARMEAREQGNADHHDKTMCTDNLEINLLDLVHSQMIELDNYRTKVAGLTEKVVQLENQDGLSQALVANNDEMNKNTLDLLNTRLAELGDTRVCISQMRSDIRTLQETVMRLTMENERLQLKCKEKKDEISQLIESEKNSGKEAAMMRTKLTEITNELKTYKHQVHSLHNKLAQKDPLEIVACWLQYNDLERERDELHQVQDSYCNVQATLNEKIERIKKLEEACSIQHHIIADIQSCRPRSGGGSGNPGQWSRVVSAGIMSTVPLKHFELKTCGSKRKLFYCW</sequence>
<name>A0AAD9KN56_RIDPI</name>
<accession>A0AAD9KN56</accession>